<dbReference type="AlphaFoldDB" id="A0A450W542"/>
<dbReference type="CDD" id="cd20736">
    <property type="entry name" value="PoNe_Nuclease"/>
    <property type="match status" value="1"/>
</dbReference>
<proteinExistence type="inferred from homology"/>
<dbReference type="PANTHER" id="PTHR34039:SF1">
    <property type="entry name" value="UPF0102 PROTEIN YRAN"/>
    <property type="match status" value="1"/>
</dbReference>
<dbReference type="Gene3D" id="3.40.1350.10">
    <property type="match status" value="1"/>
</dbReference>
<sequence>MNISTLRAKAERGWISARASLPLALLFRYRNNKPYCKDLSHAVPIGEGERGAWAERVAEDYLHGKGIETLARNYSCKFGEIDLILGENTNDGDMTVIFAEVRFRSNPRFGTGAESVDYRKRQRIIMAARHYLQQNPMLRDKPCRFDIVSISPRQQNGNDHICWIPAAFEA</sequence>
<name>A0A450W542_9GAMM</name>
<dbReference type="NCBIfam" id="TIGR00252">
    <property type="entry name" value="YraN family protein"/>
    <property type="match status" value="1"/>
</dbReference>
<keyword evidence="3" id="KW-0255">Endonuclease</keyword>
<keyword evidence="3" id="KW-0378">Hydrolase</keyword>
<accession>A0A450W542</accession>
<evidence type="ECO:0000313" key="3">
    <source>
        <dbReference type="EMBL" id="VFK12162.1"/>
    </source>
</evidence>
<dbReference type="Pfam" id="PF02021">
    <property type="entry name" value="UPF0102"/>
    <property type="match status" value="1"/>
</dbReference>
<dbReference type="GO" id="GO:0003676">
    <property type="term" value="F:nucleic acid binding"/>
    <property type="evidence" value="ECO:0007669"/>
    <property type="project" value="InterPro"/>
</dbReference>
<dbReference type="SUPFAM" id="SSF52980">
    <property type="entry name" value="Restriction endonuclease-like"/>
    <property type="match status" value="1"/>
</dbReference>
<gene>
    <name evidence="3" type="ORF">BECKLPF1236B_GA0070989_103022</name>
</gene>
<protein>
    <recommendedName>
        <fullName evidence="2">UPF0102 protein BECKLPF1236B_GA0070989_103022</fullName>
    </recommendedName>
</protein>
<dbReference type="EMBL" id="CAADFK010000030">
    <property type="protein sequence ID" value="VFK12162.1"/>
    <property type="molecule type" value="Genomic_DNA"/>
</dbReference>
<dbReference type="HAMAP" id="MF_00048">
    <property type="entry name" value="UPF0102"/>
    <property type="match status" value="1"/>
</dbReference>
<organism evidence="3">
    <name type="scientific">Candidatus Kentrum sp. LPFa</name>
    <dbReference type="NCBI Taxonomy" id="2126335"/>
    <lineage>
        <taxon>Bacteria</taxon>
        <taxon>Pseudomonadati</taxon>
        <taxon>Pseudomonadota</taxon>
        <taxon>Gammaproteobacteria</taxon>
        <taxon>Candidatus Kentrum</taxon>
    </lineage>
</organism>
<keyword evidence="3" id="KW-0540">Nuclease</keyword>
<evidence type="ECO:0000256" key="1">
    <source>
        <dbReference type="ARBA" id="ARBA00006738"/>
    </source>
</evidence>
<dbReference type="InterPro" id="IPR011335">
    <property type="entry name" value="Restrct_endonuc-II-like"/>
</dbReference>
<reference evidence="3" key="1">
    <citation type="submission" date="2019-02" db="EMBL/GenBank/DDBJ databases">
        <authorList>
            <person name="Gruber-Vodicka R. H."/>
            <person name="Seah K. B. B."/>
        </authorList>
    </citation>
    <scope>NUCLEOTIDE SEQUENCE</scope>
    <source>
        <strain evidence="3">BECK_S313</strain>
    </source>
</reference>
<dbReference type="GO" id="GO:0004519">
    <property type="term" value="F:endonuclease activity"/>
    <property type="evidence" value="ECO:0007669"/>
    <property type="project" value="UniProtKB-KW"/>
</dbReference>
<dbReference type="NCBIfam" id="NF009150">
    <property type="entry name" value="PRK12497.1-3"/>
    <property type="match status" value="1"/>
</dbReference>
<dbReference type="InterPro" id="IPR003509">
    <property type="entry name" value="UPF0102_YraN-like"/>
</dbReference>
<comment type="similarity">
    <text evidence="1 2">Belongs to the UPF0102 family.</text>
</comment>
<dbReference type="PANTHER" id="PTHR34039">
    <property type="entry name" value="UPF0102 PROTEIN YRAN"/>
    <property type="match status" value="1"/>
</dbReference>
<evidence type="ECO:0000256" key="2">
    <source>
        <dbReference type="HAMAP-Rule" id="MF_00048"/>
    </source>
</evidence>
<dbReference type="InterPro" id="IPR011856">
    <property type="entry name" value="tRNA_endonuc-like_dom_sf"/>
</dbReference>